<evidence type="ECO:0000313" key="11">
    <source>
        <dbReference type="EMBL" id="MBD1420649.1"/>
    </source>
</evidence>
<proteinExistence type="inferred from homology"/>
<evidence type="ECO:0000256" key="7">
    <source>
        <dbReference type="RuleBase" id="RU003357"/>
    </source>
</evidence>
<evidence type="ECO:0000256" key="5">
    <source>
        <dbReference type="ARBA" id="ARBA00023237"/>
    </source>
</evidence>
<dbReference type="InterPro" id="IPR018247">
    <property type="entry name" value="EF_Hand_1_Ca_BS"/>
</dbReference>
<dbReference type="PROSITE" id="PS52016">
    <property type="entry name" value="TONB_DEPENDENT_REC_3"/>
    <property type="match status" value="1"/>
</dbReference>
<evidence type="ECO:0000256" key="2">
    <source>
        <dbReference type="ARBA" id="ARBA00022496"/>
    </source>
</evidence>
<dbReference type="InterPro" id="IPR000531">
    <property type="entry name" value="Beta-barrel_TonB"/>
</dbReference>
<dbReference type="InterPro" id="IPR039426">
    <property type="entry name" value="TonB-dep_rcpt-like"/>
</dbReference>
<comment type="similarity">
    <text evidence="6 7">Belongs to the TonB-dependent receptor family.</text>
</comment>
<organism evidence="11 12">
    <name type="scientific">Sphingobacterium chuzhouense</name>
    <dbReference type="NCBI Taxonomy" id="1742264"/>
    <lineage>
        <taxon>Bacteria</taxon>
        <taxon>Pseudomonadati</taxon>
        <taxon>Bacteroidota</taxon>
        <taxon>Sphingobacteriia</taxon>
        <taxon>Sphingobacteriales</taxon>
        <taxon>Sphingobacteriaceae</taxon>
        <taxon>Sphingobacterium</taxon>
    </lineage>
</organism>
<dbReference type="Pfam" id="PF07660">
    <property type="entry name" value="STN"/>
    <property type="match status" value="1"/>
</dbReference>
<dbReference type="Pfam" id="PF13715">
    <property type="entry name" value="CarbopepD_reg_2"/>
    <property type="match status" value="1"/>
</dbReference>
<feature type="domain" description="TonB-dependent receptor-like beta-barrel" evidence="8">
    <location>
        <begin position="521"/>
        <end position="951"/>
    </location>
</feature>
<comment type="subcellular location">
    <subcellularLocation>
        <location evidence="6">Cell outer membrane</location>
        <topology evidence="6">Multi-pass membrane protein</topology>
    </subcellularLocation>
</comment>
<keyword evidence="2" id="KW-0410">Iron transport</keyword>
<dbReference type="Pfam" id="PF07715">
    <property type="entry name" value="Plug"/>
    <property type="match status" value="1"/>
</dbReference>
<dbReference type="SUPFAM" id="SSF56935">
    <property type="entry name" value="Porins"/>
    <property type="match status" value="1"/>
</dbReference>
<accession>A0ABR7XQ54</accession>
<gene>
    <name evidence="11" type="ORF">H8B21_03600</name>
</gene>
<evidence type="ECO:0000256" key="6">
    <source>
        <dbReference type="PROSITE-ProRule" id="PRU01360"/>
    </source>
</evidence>
<keyword evidence="6" id="KW-0812">Transmembrane</keyword>
<dbReference type="EMBL" id="JACNYL010000001">
    <property type="protein sequence ID" value="MBD1420649.1"/>
    <property type="molecule type" value="Genomic_DNA"/>
</dbReference>
<comment type="caution">
    <text evidence="11">The sequence shown here is derived from an EMBL/GenBank/DDBJ whole genome shotgun (WGS) entry which is preliminary data.</text>
</comment>
<name>A0ABR7XQ54_9SPHI</name>
<dbReference type="Pfam" id="PF00593">
    <property type="entry name" value="TonB_dep_Rec_b-barrel"/>
    <property type="match status" value="1"/>
</dbReference>
<dbReference type="InterPro" id="IPR037066">
    <property type="entry name" value="Plug_dom_sf"/>
</dbReference>
<dbReference type="InterPro" id="IPR008969">
    <property type="entry name" value="CarboxyPept-like_regulatory"/>
</dbReference>
<dbReference type="Gene3D" id="2.170.130.10">
    <property type="entry name" value="TonB-dependent receptor, plug domain"/>
    <property type="match status" value="1"/>
</dbReference>
<dbReference type="InterPro" id="IPR012910">
    <property type="entry name" value="Plug_dom"/>
</dbReference>
<keyword evidence="2" id="KW-0406">Ion transport</keyword>
<dbReference type="InterPro" id="IPR023996">
    <property type="entry name" value="TonB-dep_OMP_SusC/RagA"/>
</dbReference>
<dbReference type="SUPFAM" id="SSF49464">
    <property type="entry name" value="Carboxypeptidase regulatory domain-like"/>
    <property type="match status" value="1"/>
</dbReference>
<feature type="domain" description="TonB-dependent receptor plug" evidence="10">
    <location>
        <begin position="191"/>
        <end position="294"/>
    </location>
</feature>
<dbReference type="PROSITE" id="PS00018">
    <property type="entry name" value="EF_HAND_1"/>
    <property type="match status" value="1"/>
</dbReference>
<dbReference type="NCBIfam" id="TIGR04057">
    <property type="entry name" value="SusC_RagA_signa"/>
    <property type="match status" value="1"/>
</dbReference>
<dbReference type="Gene3D" id="2.60.40.1120">
    <property type="entry name" value="Carboxypeptidase-like, regulatory domain"/>
    <property type="match status" value="1"/>
</dbReference>
<feature type="domain" description="Secretin/TonB short N-terminal" evidence="9">
    <location>
        <begin position="35"/>
        <end position="84"/>
    </location>
</feature>
<dbReference type="InterPro" id="IPR023997">
    <property type="entry name" value="TonB-dep_OMP_SusC/RagA_CS"/>
</dbReference>
<evidence type="ECO:0000259" key="10">
    <source>
        <dbReference type="Pfam" id="PF07715"/>
    </source>
</evidence>
<keyword evidence="11" id="KW-0675">Receptor</keyword>
<evidence type="ECO:0000256" key="4">
    <source>
        <dbReference type="ARBA" id="ARBA00023136"/>
    </source>
</evidence>
<evidence type="ECO:0000313" key="12">
    <source>
        <dbReference type="Proteomes" id="UP000651112"/>
    </source>
</evidence>
<evidence type="ECO:0000259" key="9">
    <source>
        <dbReference type="Pfam" id="PF07660"/>
    </source>
</evidence>
<keyword evidence="6" id="KW-1134">Transmembrane beta strand</keyword>
<keyword evidence="5 6" id="KW-0998">Cell outer membrane</keyword>
<keyword evidence="3" id="KW-0408">Iron</keyword>
<evidence type="ECO:0000259" key="8">
    <source>
        <dbReference type="Pfam" id="PF00593"/>
    </source>
</evidence>
<sequence>MQTNASTYAQKISLSVNNVELSDVLDQIQKQTNLDFLYNASQLENVSKIDLDVKGADLQKVLNTCLTPRGLVYVIQNNTVLIKKAEPIGMDAYILDVQQQVSGVVRDEQGSSISGASVLYRNSNIAGATDDNGRFVLRIDQLEGELLITALGYEEQVVSFRQGQEIQVTLRELISDLDEVVVVGYGTQKRANLTGAVAQINAEDIALRPDANISTALQGLMPGLNIQINTGDPTATPDINVRGFNSINGGSPLVLIDGIEGNITRVNPNDIESVTVLKDAASAAIYGARGSFGVILITTKAGKAGDLKVEYTNNFGWTTPTTRTDYISDPYVYGKTIDAALYGYNGASYTGYNDMDWETIRLVANGQIEPFHELQSNGTYKFFYNTNWWDYQFKQYQPSSFHNISVSGGSEKLKGYLSGRIFNRETINNIADDGDMDRYNIKTNITFTPNHWLEISNNIQFINEYDKEYGGFRNGYGGLWSTTSWYNLFPFFPTHVDGIPVDVGNSGTGGQGGQAAMEGRNNWMKFNTEEFTNTFRVKARPVEGLELNLDYSHRFDNTGRTYRYSEFEYYSNNRLDYTTAGINRLGEWRWKDKYRALNIFGTYQKTVQDDHSFKLLVGFNQEEFERDRIAAQMNGLLIRDLANLSLGTEMYNMEGSTLDWAVQGYFGRFNYDYRGKYLLEVNARYDGSSRFPGESRWGFFPSVSAGWQLDRENFWEPIRPYLSSMKIRGSYGRLGNQTVGVNTFKQLMNVGRADWLDNGERIIYADSPSPLPRVVTWEVTQSLNLGTDLGLLDNRLFVNFDWFRKVTDGMYLPGTPLPAVFGAAEPRENYAALRNNGFELGLSYRDQFDVAGSPLHFNVSANVSNFKGYITRYDNPRGLMSTYWEGQRLGEIWGYRVAGQFQSDEEARAYQESFSNPGNSLGQVYHYELNVVQNSEWNRLRAGDLKYLDLDGDGRIDRGEYTLEDHGDLEPIGNAMPQYLFGMNMQARWKNVDFSMAVAGVGQQHWSPTGDLFWGSYARPYLSFIRKDLIENAWSPENPGGMYPQIERGYAALGDNRSMYEANDYLLQNVGFLRVKNLTVGYTIPQKWTQRAKVDRLRVFFSGENIFTWAFGGLTKYIDPEQAGSAVNFSNPGNAVSRADLRDYPMGKTFSFGVNLSL</sequence>
<dbReference type="Proteomes" id="UP000651112">
    <property type="component" value="Unassembled WGS sequence"/>
</dbReference>
<reference evidence="11 12" key="1">
    <citation type="submission" date="2020-08" db="EMBL/GenBank/DDBJ databases">
        <title>Sphingobacterium sp. DN00404 isolated from aquaculture water.</title>
        <authorList>
            <person name="Zhang M."/>
        </authorList>
    </citation>
    <scope>NUCLEOTIDE SEQUENCE [LARGE SCALE GENOMIC DNA]</scope>
    <source>
        <strain evidence="11 12">KCTC 42746</strain>
    </source>
</reference>
<protein>
    <submittedName>
        <fullName evidence="11">TonB-dependent receptor</fullName>
    </submittedName>
</protein>
<keyword evidence="7" id="KW-0798">TonB box</keyword>
<keyword evidence="12" id="KW-1185">Reference proteome</keyword>
<evidence type="ECO:0000256" key="1">
    <source>
        <dbReference type="ARBA" id="ARBA00022448"/>
    </source>
</evidence>
<keyword evidence="1 6" id="KW-0813">Transport</keyword>
<dbReference type="NCBIfam" id="TIGR04056">
    <property type="entry name" value="OMP_RagA_SusC"/>
    <property type="match status" value="1"/>
</dbReference>
<dbReference type="InterPro" id="IPR011662">
    <property type="entry name" value="Secretin/TonB_short_N"/>
</dbReference>
<keyword evidence="4 6" id="KW-0472">Membrane</keyword>
<evidence type="ECO:0000256" key="3">
    <source>
        <dbReference type="ARBA" id="ARBA00023004"/>
    </source>
</evidence>